<keyword evidence="6 10" id="KW-0472">Membrane</keyword>
<reference evidence="12" key="2">
    <citation type="submission" date="2025-08" db="UniProtKB">
        <authorList>
            <consortium name="Ensembl"/>
        </authorList>
    </citation>
    <scope>IDENTIFICATION</scope>
</reference>
<evidence type="ECO:0000313" key="12">
    <source>
        <dbReference type="Ensembl" id="ENSDCDP00010019970.1"/>
    </source>
</evidence>
<dbReference type="GO" id="GO:0009897">
    <property type="term" value="C:external side of plasma membrane"/>
    <property type="evidence" value="ECO:0007669"/>
    <property type="project" value="TreeGrafter"/>
</dbReference>
<dbReference type="PANTHER" id="PTHR10489:SF922">
    <property type="entry name" value="C-C CHEMOKINE RECEPTOR FAMILY-LIKE-RELATED"/>
    <property type="match status" value="1"/>
</dbReference>
<evidence type="ECO:0000313" key="13">
    <source>
        <dbReference type="Proteomes" id="UP000694580"/>
    </source>
</evidence>
<comment type="similarity">
    <text evidence="9">Belongs to the G-protein coupled receptor 1 family.</text>
</comment>
<keyword evidence="7 9" id="KW-0675">Receptor</keyword>
<evidence type="ECO:0000256" key="2">
    <source>
        <dbReference type="ARBA" id="ARBA00022475"/>
    </source>
</evidence>
<dbReference type="InterPro" id="IPR000355">
    <property type="entry name" value="Chemokine_rcpt"/>
</dbReference>
<feature type="transmembrane region" description="Helical" evidence="10">
    <location>
        <begin position="150"/>
        <end position="171"/>
    </location>
</feature>
<evidence type="ECO:0000256" key="9">
    <source>
        <dbReference type="RuleBase" id="RU000688"/>
    </source>
</evidence>
<protein>
    <recommendedName>
        <fullName evidence="11">G-protein coupled receptors family 1 profile domain-containing protein</fullName>
    </recommendedName>
</protein>
<dbReference type="RefSeq" id="XP_028825747.1">
    <property type="nucleotide sequence ID" value="XM_028969914.1"/>
</dbReference>
<gene>
    <name evidence="12" type="primary">ccr12b.2</name>
</gene>
<organism evidence="12 13">
    <name type="scientific">Denticeps clupeoides</name>
    <name type="common">denticle herring</name>
    <dbReference type="NCBI Taxonomy" id="299321"/>
    <lineage>
        <taxon>Eukaryota</taxon>
        <taxon>Metazoa</taxon>
        <taxon>Chordata</taxon>
        <taxon>Craniata</taxon>
        <taxon>Vertebrata</taxon>
        <taxon>Euteleostomi</taxon>
        <taxon>Actinopterygii</taxon>
        <taxon>Neopterygii</taxon>
        <taxon>Teleostei</taxon>
        <taxon>Clupei</taxon>
        <taxon>Clupeiformes</taxon>
        <taxon>Denticipitoidei</taxon>
        <taxon>Denticipitidae</taxon>
        <taxon>Denticeps</taxon>
    </lineage>
</organism>
<evidence type="ECO:0000256" key="5">
    <source>
        <dbReference type="ARBA" id="ARBA00023040"/>
    </source>
</evidence>
<feature type="transmembrane region" description="Helical" evidence="10">
    <location>
        <begin position="278"/>
        <end position="298"/>
    </location>
</feature>
<dbReference type="InterPro" id="IPR000276">
    <property type="entry name" value="GPCR_Rhodpsn"/>
</dbReference>
<feature type="transmembrane region" description="Helical" evidence="10">
    <location>
        <begin position="234"/>
        <end position="253"/>
    </location>
</feature>
<evidence type="ECO:0000259" key="11">
    <source>
        <dbReference type="PROSITE" id="PS50262"/>
    </source>
</evidence>
<dbReference type="GO" id="GO:0007204">
    <property type="term" value="P:positive regulation of cytosolic calcium ion concentration"/>
    <property type="evidence" value="ECO:0007669"/>
    <property type="project" value="TreeGrafter"/>
</dbReference>
<feature type="transmembrane region" description="Helical" evidence="10">
    <location>
        <begin position="122"/>
        <end position="141"/>
    </location>
</feature>
<feature type="transmembrane region" description="Helical" evidence="10">
    <location>
        <begin position="74"/>
        <end position="95"/>
    </location>
</feature>
<dbReference type="AlphaFoldDB" id="A0AAY4BGC1"/>
<feature type="domain" description="G-protein coupled receptors family 1 profile" evidence="11">
    <location>
        <begin position="53"/>
        <end position="295"/>
    </location>
</feature>
<evidence type="ECO:0000256" key="7">
    <source>
        <dbReference type="ARBA" id="ARBA00023170"/>
    </source>
</evidence>
<dbReference type="Proteomes" id="UP000694580">
    <property type="component" value="Chromosome 2"/>
</dbReference>
<reference evidence="12" key="3">
    <citation type="submission" date="2025-09" db="UniProtKB">
        <authorList>
            <consortium name="Ensembl"/>
        </authorList>
    </citation>
    <scope>IDENTIFICATION</scope>
</reference>
<keyword evidence="3 9" id="KW-0812">Transmembrane</keyword>
<dbReference type="GO" id="GO:0006955">
    <property type="term" value="P:immune response"/>
    <property type="evidence" value="ECO:0007669"/>
    <property type="project" value="TreeGrafter"/>
</dbReference>
<dbReference type="PRINTS" id="PR00237">
    <property type="entry name" value="GPCRRHODOPSN"/>
</dbReference>
<keyword evidence="8 9" id="KW-0807">Transducer</keyword>
<evidence type="ECO:0000256" key="1">
    <source>
        <dbReference type="ARBA" id="ARBA00004651"/>
    </source>
</evidence>
<keyword evidence="5 9" id="KW-0297">G-protein coupled receptor</keyword>
<dbReference type="PROSITE" id="PS00237">
    <property type="entry name" value="G_PROTEIN_RECEP_F1_1"/>
    <property type="match status" value="1"/>
</dbReference>
<dbReference type="Pfam" id="PF00001">
    <property type="entry name" value="7tm_1"/>
    <property type="match status" value="1"/>
</dbReference>
<proteinExistence type="inferred from homology"/>
<comment type="subcellular location">
    <subcellularLocation>
        <location evidence="1">Cell membrane</location>
        <topology evidence="1">Multi-pass membrane protein</topology>
    </subcellularLocation>
</comment>
<dbReference type="PROSITE" id="PS50262">
    <property type="entry name" value="G_PROTEIN_RECEP_F1_2"/>
    <property type="match status" value="1"/>
</dbReference>
<evidence type="ECO:0000256" key="3">
    <source>
        <dbReference type="ARBA" id="ARBA00022692"/>
    </source>
</evidence>
<name>A0AAY4BGC1_9TELE</name>
<evidence type="ECO:0000256" key="6">
    <source>
        <dbReference type="ARBA" id="ARBA00023136"/>
    </source>
</evidence>
<keyword evidence="4 10" id="KW-1133">Transmembrane helix</keyword>
<accession>A0AAY4BGC1</accession>
<evidence type="ECO:0000256" key="10">
    <source>
        <dbReference type="SAM" id="Phobius"/>
    </source>
</evidence>
<keyword evidence="2" id="KW-1003">Cell membrane</keyword>
<dbReference type="InterPro" id="IPR050119">
    <property type="entry name" value="CCR1-9-like"/>
</dbReference>
<dbReference type="GO" id="GO:0060326">
    <property type="term" value="P:cell chemotaxis"/>
    <property type="evidence" value="ECO:0007669"/>
    <property type="project" value="TreeGrafter"/>
</dbReference>
<dbReference type="Ensembl" id="ENSDCDT00010021120.1">
    <property type="protein sequence ID" value="ENSDCDP00010019970.1"/>
    <property type="gene ID" value="ENSDCDG00010009021.1"/>
</dbReference>
<sequence>MDNGTTVEYDYGTIYDYDNATLVTMCNTSKVNRFGATFLPTFYLVIFVLSLTGNVLVLLVIYKFERLSSVTNIILLNLIGSNLLFTFVLPFWAVYHSSSWVFGQPMCKIVRATLNVGFKSSVLFLTLMTFDRYLAIVHAVAMNQHRTKRYALLACALVWLVCMLAGIEGVLQYHVEYDPSLSYLCTSTKDEKWKKLVLYVDFTGFFLFPLLVVIFCYVRIIITVFSTRISGKHKTLRIVFVILVLFFVCWTPYNVVKLIYENKHSDCSTKATYGKAKYVTHNIAHLYFCINPVFYCFLGRKFQSHVRFLLVNYFPCLKEHVSLTNSKSTSFRSPQTMQE</sequence>
<feature type="transmembrane region" description="Helical" evidence="10">
    <location>
        <begin position="196"/>
        <end position="222"/>
    </location>
</feature>
<evidence type="ECO:0000256" key="8">
    <source>
        <dbReference type="ARBA" id="ARBA00023224"/>
    </source>
</evidence>
<dbReference type="SUPFAM" id="SSF81321">
    <property type="entry name" value="Family A G protein-coupled receptor-like"/>
    <property type="match status" value="1"/>
</dbReference>
<dbReference type="PANTHER" id="PTHR10489">
    <property type="entry name" value="CELL ADHESION MOLECULE"/>
    <property type="match status" value="1"/>
</dbReference>
<dbReference type="InterPro" id="IPR017452">
    <property type="entry name" value="GPCR_Rhodpsn_7TM"/>
</dbReference>
<keyword evidence="13" id="KW-1185">Reference proteome</keyword>
<dbReference type="GeneID" id="114784477"/>
<dbReference type="PRINTS" id="PR00657">
    <property type="entry name" value="CCCHEMOKINER"/>
</dbReference>
<dbReference type="GO" id="GO:0019957">
    <property type="term" value="F:C-C chemokine binding"/>
    <property type="evidence" value="ECO:0007669"/>
    <property type="project" value="TreeGrafter"/>
</dbReference>
<dbReference type="Gene3D" id="1.20.1070.10">
    <property type="entry name" value="Rhodopsin 7-helix transmembrane proteins"/>
    <property type="match status" value="1"/>
</dbReference>
<dbReference type="GO" id="GO:0019722">
    <property type="term" value="P:calcium-mediated signaling"/>
    <property type="evidence" value="ECO:0007669"/>
    <property type="project" value="TreeGrafter"/>
</dbReference>
<reference evidence="12 13" key="1">
    <citation type="submission" date="2020-06" db="EMBL/GenBank/DDBJ databases">
        <authorList>
            <consortium name="Wellcome Sanger Institute Data Sharing"/>
        </authorList>
    </citation>
    <scope>NUCLEOTIDE SEQUENCE [LARGE SCALE GENOMIC DNA]</scope>
</reference>
<dbReference type="GO" id="GO:0016493">
    <property type="term" value="F:C-C chemokine receptor activity"/>
    <property type="evidence" value="ECO:0007669"/>
    <property type="project" value="TreeGrafter"/>
</dbReference>
<evidence type="ECO:0000256" key="4">
    <source>
        <dbReference type="ARBA" id="ARBA00022989"/>
    </source>
</evidence>
<dbReference type="GeneTree" id="ENSGT01110000267168"/>
<feature type="transmembrane region" description="Helical" evidence="10">
    <location>
        <begin position="42"/>
        <end position="62"/>
    </location>
</feature>